<dbReference type="HOGENOM" id="CLU_178214_0_0_2"/>
<dbReference type="EMBL" id="CP000254">
    <property type="protein sequence ID" value="ABD42347.1"/>
    <property type="molecule type" value="Genomic_DNA"/>
</dbReference>
<dbReference type="STRING" id="323259.Mhun_2650"/>
<dbReference type="AlphaFoldDB" id="Q2FTF0"/>
<dbReference type="Proteomes" id="UP000001941">
    <property type="component" value="Chromosome"/>
</dbReference>
<evidence type="ECO:0000313" key="1">
    <source>
        <dbReference type="EMBL" id="ABD42347.1"/>
    </source>
</evidence>
<dbReference type="InParanoid" id="Q2FTF0"/>
<keyword evidence="2" id="KW-1185">Reference proteome</keyword>
<protein>
    <submittedName>
        <fullName evidence="1">Uncharacterized protein</fullName>
    </submittedName>
</protein>
<reference evidence="2" key="1">
    <citation type="journal article" date="2016" name="Stand. Genomic Sci.">
        <title>Complete genome sequence of Methanospirillum hungatei type strain JF1.</title>
        <authorList>
            <person name="Gunsalus R.P."/>
            <person name="Cook L.E."/>
            <person name="Crable B."/>
            <person name="Rohlin L."/>
            <person name="McDonald E."/>
            <person name="Mouttaki H."/>
            <person name="Sieber J.R."/>
            <person name="Poweleit N."/>
            <person name="Zhou H."/>
            <person name="Lapidus A.L."/>
            <person name="Daligault H.E."/>
            <person name="Land M."/>
            <person name="Gilna P."/>
            <person name="Ivanova N."/>
            <person name="Kyrpides N."/>
            <person name="Culley D.E."/>
            <person name="McInerney M.J."/>
        </authorList>
    </citation>
    <scope>NUCLEOTIDE SEQUENCE [LARGE SCALE GENOMIC DNA]</scope>
    <source>
        <strain evidence="2">ATCC 27890 / DSM 864 / NBRC 100397 / JF-1</strain>
    </source>
</reference>
<evidence type="ECO:0000313" key="2">
    <source>
        <dbReference type="Proteomes" id="UP000001941"/>
    </source>
</evidence>
<dbReference type="GeneID" id="3924280"/>
<gene>
    <name evidence="1" type="ordered locus">Mhun_2650</name>
</gene>
<dbReference type="EnsemblBacteria" id="ABD42347">
    <property type="protein sequence ID" value="ABD42347"/>
    <property type="gene ID" value="Mhun_2650"/>
</dbReference>
<organism evidence="1 2">
    <name type="scientific">Methanospirillum hungatei JF-1 (strain ATCC 27890 / DSM 864 / NBRC 100397 / JF-1)</name>
    <dbReference type="NCBI Taxonomy" id="323259"/>
    <lineage>
        <taxon>Archaea</taxon>
        <taxon>Methanobacteriati</taxon>
        <taxon>Methanobacteriota</taxon>
        <taxon>Stenosarchaea group</taxon>
        <taxon>Methanomicrobia</taxon>
        <taxon>Methanomicrobiales</taxon>
        <taxon>Methanospirillaceae</taxon>
        <taxon>Methanospirillum</taxon>
    </lineage>
</organism>
<sequence length="118" mass="12930">MPFVVTSERDAPAVRYEKVGRLYPGEDGMIEVIRDGVGVIGIIPTGDVILVLNGLSVPMLSVNNSGKMMVITGTDGRSYFVLVKQVRGMIRDWPKKKAAVFWEMGGREGNSGNIFNKK</sequence>
<name>Q2FTF0_METHJ</name>
<dbReference type="OrthoDB" id="119283at2157"/>
<proteinExistence type="predicted"/>
<dbReference type="KEGG" id="mhu:Mhun_2650"/>
<accession>Q2FTF0</accession>
<dbReference type="RefSeq" id="WP_011449603.1">
    <property type="nucleotide sequence ID" value="NC_007796.1"/>
</dbReference>